<dbReference type="InterPro" id="IPR001296">
    <property type="entry name" value="Glyco_trans_1"/>
</dbReference>
<sequence>MTKVLFLIPNLGSGGAEKVLVNLVNYMDSNAFDITVMALYNEGVNKTELAEHIRYRYCFESSFIGVAHVLKLFSPERLFTKFINEKYDIVISYLEGQTARIIAGCKSQASKKVCWIHRTMTTMEDAARLFRSKKEAVKCYSSFDAIVSVSQDVQKSFMRLFPLEERGKVLYNTNESNFILQEATECIDKPSLFKENEIKICAVGSLIPVKGFERLIKIHIKLRIEGYPVHTYILGEGSEKNNLINLIQKNGMSDSITLLGYQKNPYKYMKHCDLFVCSSYSEGLSTAVTEALILGIPVITTKVSGMEELLGSKNEYGIIVENDDISLYNALKCILKDKDLLNYYRGQARIRGKKFETQKTVREIEQFFVSLME</sequence>
<evidence type="ECO:0000313" key="4">
    <source>
        <dbReference type="Proteomes" id="UP000779049"/>
    </source>
</evidence>
<dbReference type="Gene3D" id="3.40.50.2000">
    <property type="entry name" value="Glycogen Phosphorylase B"/>
    <property type="match status" value="2"/>
</dbReference>
<evidence type="ECO:0000259" key="1">
    <source>
        <dbReference type="Pfam" id="PF00534"/>
    </source>
</evidence>
<keyword evidence="4" id="KW-1185">Reference proteome</keyword>
<reference evidence="3 4" key="1">
    <citation type="journal article" date="2020" name="New Microbes New Infect">
        <title>Sellimonas caecigallum sp. nov., description and genome sequence of a new member of the Sellimonas genus isolated from the cecum of feral chicken.</title>
        <authorList>
            <person name="Wongkuna S."/>
            <person name="Ghimire S."/>
            <person name="Antony L."/>
            <person name="Chankhamhaengdecha S."/>
            <person name="Janvilisri T."/>
            <person name="Scaria J."/>
        </authorList>
    </citation>
    <scope>NUCLEOTIDE SEQUENCE [LARGE SCALE GENOMIC DNA]</scope>
    <source>
        <strain evidence="3 4">SW451</strain>
    </source>
</reference>
<gene>
    <name evidence="3" type="ORF">FLB61_09565</name>
</gene>
<accession>A0ABS7L8M2</accession>
<dbReference type="Pfam" id="PF00534">
    <property type="entry name" value="Glycos_transf_1"/>
    <property type="match status" value="1"/>
</dbReference>
<feature type="domain" description="Glycosyl transferase family 1" evidence="1">
    <location>
        <begin position="188"/>
        <end position="349"/>
    </location>
</feature>
<proteinExistence type="predicted"/>
<organism evidence="3 4">
    <name type="scientific">Sellimonas caecigallum</name>
    <dbReference type="NCBI Taxonomy" id="2592333"/>
    <lineage>
        <taxon>Bacteria</taxon>
        <taxon>Bacillati</taxon>
        <taxon>Bacillota</taxon>
        <taxon>Clostridia</taxon>
        <taxon>Lachnospirales</taxon>
        <taxon>Lachnospiraceae</taxon>
        <taxon>Sellimonas</taxon>
    </lineage>
</organism>
<protein>
    <submittedName>
        <fullName evidence="3">Glycosyltransferase</fullName>
    </submittedName>
</protein>
<comment type="caution">
    <text evidence="3">The sequence shown here is derived from an EMBL/GenBank/DDBJ whole genome shotgun (WGS) entry which is preliminary data.</text>
</comment>
<dbReference type="RefSeq" id="WP_221919992.1">
    <property type="nucleotide sequence ID" value="NZ_CP173660.1"/>
</dbReference>
<dbReference type="CDD" id="cd03811">
    <property type="entry name" value="GT4_GT28_WabH-like"/>
    <property type="match status" value="1"/>
</dbReference>
<name>A0ABS7L8M2_9FIRM</name>
<dbReference type="Proteomes" id="UP000779049">
    <property type="component" value="Unassembled WGS sequence"/>
</dbReference>
<feature type="domain" description="Glycosyltransferase subfamily 4-like N-terminal" evidence="2">
    <location>
        <begin position="14"/>
        <end position="172"/>
    </location>
</feature>
<dbReference type="InterPro" id="IPR028098">
    <property type="entry name" value="Glyco_trans_4-like_N"/>
</dbReference>
<dbReference type="Pfam" id="PF13439">
    <property type="entry name" value="Glyco_transf_4"/>
    <property type="match status" value="1"/>
</dbReference>
<dbReference type="PANTHER" id="PTHR12526">
    <property type="entry name" value="GLYCOSYLTRANSFERASE"/>
    <property type="match status" value="1"/>
</dbReference>
<evidence type="ECO:0000313" key="3">
    <source>
        <dbReference type="EMBL" id="MBY0759327.1"/>
    </source>
</evidence>
<dbReference type="EMBL" id="VIRV01000014">
    <property type="protein sequence ID" value="MBY0759327.1"/>
    <property type="molecule type" value="Genomic_DNA"/>
</dbReference>
<evidence type="ECO:0000259" key="2">
    <source>
        <dbReference type="Pfam" id="PF13439"/>
    </source>
</evidence>
<dbReference type="PANTHER" id="PTHR12526:SF630">
    <property type="entry name" value="GLYCOSYLTRANSFERASE"/>
    <property type="match status" value="1"/>
</dbReference>
<dbReference type="SUPFAM" id="SSF53756">
    <property type="entry name" value="UDP-Glycosyltransferase/glycogen phosphorylase"/>
    <property type="match status" value="1"/>
</dbReference>